<accession>A0A2T5VG89</accession>
<dbReference type="AlphaFoldDB" id="A0A2T5VG89"/>
<sequence>MVCHIARKIDSPFDTVLQRTKDALKAEGLEVVSELDLKSIPAGSLGGREAPRSGEVSGDFAHTGARRLIMAQDETGVLLPCNIIIRQTEDGVEVSAIDPEEELSRIENGRSAELAKPVRDKLQSAFAAI</sequence>
<dbReference type="Proteomes" id="UP000244081">
    <property type="component" value="Unassembled WGS sequence"/>
</dbReference>
<proteinExistence type="predicted"/>
<reference evidence="2 3" key="1">
    <citation type="submission" date="2018-04" db="EMBL/GenBank/DDBJ databases">
        <title>Genomic Encyclopedia of Archaeal and Bacterial Type Strains, Phase II (KMG-II): from individual species to whole genera.</title>
        <authorList>
            <person name="Goeker M."/>
        </authorList>
    </citation>
    <scope>NUCLEOTIDE SEQUENCE [LARGE SCALE GENOMIC DNA]</scope>
    <source>
        <strain evidence="2 3">DSM 23382</strain>
    </source>
</reference>
<dbReference type="SUPFAM" id="SSF103247">
    <property type="entry name" value="TT1751-like"/>
    <property type="match status" value="1"/>
</dbReference>
<gene>
    <name evidence="2" type="ORF">C8N35_101796</name>
</gene>
<evidence type="ECO:0000313" key="3">
    <source>
        <dbReference type="Proteomes" id="UP000244081"/>
    </source>
</evidence>
<dbReference type="RefSeq" id="WP_107988272.1">
    <property type="nucleotide sequence ID" value="NZ_QAYG01000001.1"/>
</dbReference>
<dbReference type="InterPro" id="IPR035923">
    <property type="entry name" value="TT1751-like_sf"/>
</dbReference>
<protein>
    <submittedName>
        <fullName evidence="2">Uncharacterized protein (DUF302 family)</fullName>
    </submittedName>
</protein>
<dbReference type="EMBL" id="QAYG01000001">
    <property type="protein sequence ID" value="PTW62748.1"/>
    <property type="molecule type" value="Genomic_DNA"/>
</dbReference>
<keyword evidence="3" id="KW-1185">Reference proteome</keyword>
<evidence type="ECO:0000313" key="2">
    <source>
        <dbReference type="EMBL" id="PTW62748.1"/>
    </source>
</evidence>
<dbReference type="InterPro" id="IPR005180">
    <property type="entry name" value="DUF302"/>
</dbReference>
<dbReference type="Pfam" id="PF03625">
    <property type="entry name" value="DUF302"/>
    <property type="match status" value="1"/>
</dbReference>
<dbReference type="CDD" id="cd14797">
    <property type="entry name" value="DUF302"/>
    <property type="match status" value="1"/>
</dbReference>
<comment type="caution">
    <text evidence="2">The sequence shown here is derived from an EMBL/GenBank/DDBJ whole genome shotgun (WGS) entry which is preliminary data.</text>
</comment>
<dbReference type="Gene3D" id="3.30.310.70">
    <property type="entry name" value="TT1751-like domain"/>
    <property type="match status" value="1"/>
</dbReference>
<organism evidence="2 3">
    <name type="scientific">Breoghania corrubedonensis</name>
    <dbReference type="NCBI Taxonomy" id="665038"/>
    <lineage>
        <taxon>Bacteria</taxon>
        <taxon>Pseudomonadati</taxon>
        <taxon>Pseudomonadota</taxon>
        <taxon>Alphaproteobacteria</taxon>
        <taxon>Hyphomicrobiales</taxon>
        <taxon>Stappiaceae</taxon>
        <taxon>Breoghania</taxon>
    </lineage>
</organism>
<dbReference type="OrthoDB" id="9791067at2"/>
<evidence type="ECO:0000259" key="1">
    <source>
        <dbReference type="Pfam" id="PF03625"/>
    </source>
</evidence>
<feature type="domain" description="DUF302" evidence="1">
    <location>
        <begin position="65"/>
        <end position="99"/>
    </location>
</feature>
<name>A0A2T5VG89_9HYPH</name>